<feature type="compositionally biased region" description="Low complexity" evidence="1">
    <location>
        <begin position="480"/>
        <end position="495"/>
    </location>
</feature>
<proteinExistence type="predicted"/>
<dbReference type="PANTHER" id="PTHR40765">
    <property type="entry name" value="ESX-2 SECRETION SYSTEM ATPASE ECCB2"/>
    <property type="match status" value="1"/>
</dbReference>
<evidence type="ECO:0000256" key="1">
    <source>
        <dbReference type="SAM" id="MobiDB-lite"/>
    </source>
</evidence>
<sequence length="516" mass="52365">MQNRRDQVQAHQFVVSRLTTGLLRADPDSPEVPTRRTHRGLGLGAALGSVVAVGSLVFGFLSPSASSAWRDGRSLVVEKGTGTRYLYDGRLRPVRNYASVRLLLGAAPKSLSVSAKSLAGTPHGPATGIADAPEQLPAAGRLDTGPWEVCAGTRPTDTGERAPLTTVVVDAEDTAGGVAGDRALLVSGPDGAFHLIWHGNRFKLASTRATADALGYGAAKTTPVSASFLDAVPAGPDLAPTSVPDQGEAGPVLDGRQSRVGQIFTVRTPGAAEQYYLLKRSGLRPLSVTAAALALSGPDVREKAYGGGAPTALPLSVDALNSALAPRDTVPDDVQRTEAALPAAPPPLLTIGDETSVCVRLAVDGRNTRIGLVTVASATLGAAAVAPPEATAPACLAVDAVAVPPDGGSLVRVLGSAGGAVGDTTYLVTDQGVKYRLPSAAAARALGYDPARARGLPSPLLGMLPTGPDLSPDDAKAGRARTTGTPACPPAAARTGRTDASAEPGKGGEQIPRILN</sequence>
<dbReference type="Gene3D" id="3.30.2390.20">
    <property type="entry name" value="Type VII secretion system EccB, repeat 1 domain"/>
    <property type="match status" value="1"/>
</dbReference>
<dbReference type="GO" id="GO:0005576">
    <property type="term" value="C:extracellular region"/>
    <property type="evidence" value="ECO:0007669"/>
    <property type="project" value="TreeGrafter"/>
</dbReference>
<dbReference type="InterPro" id="IPR044857">
    <property type="entry name" value="T7SS_EccB_R1"/>
</dbReference>
<feature type="region of interest" description="Disordered" evidence="1">
    <location>
        <begin position="459"/>
        <end position="516"/>
    </location>
</feature>
<dbReference type="OrthoDB" id="3847604at2"/>
<name>A0A1I2J2F4_9ACTN</name>
<evidence type="ECO:0000313" key="4">
    <source>
        <dbReference type="Proteomes" id="UP000199323"/>
    </source>
</evidence>
<dbReference type="RefSeq" id="WP_093715740.1">
    <property type="nucleotide sequence ID" value="NZ_FONG01000015.1"/>
</dbReference>
<evidence type="ECO:0000313" key="3">
    <source>
        <dbReference type="EMBL" id="SFF47447.1"/>
    </source>
</evidence>
<feature type="transmembrane region" description="Helical" evidence="2">
    <location>
        <begin position="41"/>
        <end position="61"/>
    </location>
</feature>
<keyword evidence="2" id="KW-0812">Transmembrane</keyword>
<dbReference type="AlphaFoldDB" id="A0A1I2J2F4"/>
<protein>
    <submittedName>
        <fullName evidence="3">Type VII secretion protein EccB</fullName>
    </submittedName>
</protein>
<keyword evidence="2" id="KW-0472">Membrane</keyword>
<reference evidence="3 4" key="1">
    <citation type="submission" date="2016-10" db="EMBL/GenBank/DDBJ databases">
        <authorList>
            <person name="de Groot N.N."/>
        </authorList>
    </citation>
    <scope>NUCLEOTIDE SEQUENCE [LARGE SCALE GENOMIC DNA]</scope>
    <source>
        <strain evidence="3 4">CGMCC 4.3510</strain>
    </source>
</reference>
<dbReference type="NCBIfam" id="TIGR03919">
    <property type="entry name" value="T7SS_EccB"/>
    <property type="match status" value="1"/>
</dbReference>
<dbReference type="InterPro" id="IPR007795">
    <property type="entry name" value="T7SS_EccB"/>
</dbReference>
<evidence type="ECO:0000256" key="2">
    <source>
        <dbReference type="SAM" id="Phobius"/>
    </source>
</evidence>
<keyword evidence="4" id="KW-1185">Reference proteome</keyword>
<dbReference type="STRING" id="380248.SAMN05216251_115119"/>
<organism evidence="3 4">
    <name type="scientific">Actinacidiphila alni</name>
    <dbReference type="NCBI Taxonomy" id="380248"/>
    <lineage>
        <taxon>Bacteria</taxon>
        <taxon>Bacillati</taxon>
        <taxon>Actinomycetota</taxon>
        <taxon>Actinomycetes</taxon>
        <taxon>Kitasatosporales</taxon>
        <taxon>Streptomycetaceae</taxon>
        <taxon>Actinacidiphila</taxon>
    </lineage>
</organism>
<keyword evidence="2" id="KW-1133">Transmembrane helix</keyword>
<dbReference type="PANTHER" id="PTHR40765:SF2">
    <property type="entry name" value="ESX-2 SECRETION SYSTEM ATPASE ECCB2"/>
    <property type="match status" value="1"/>
</dbReference>
<gene>
    <name evidence="3" type="ORF">SAMN05216251_115119</name>
</gene>
<dbReference type="EMBL" id="FONG01000015">
    <property type="protein sequence ID" value="SFF47447.1"/>
    <property type="molecule type" value="Genomic_DNA"/>
</dbReference>
<dbReference type="Pfam" id="PF05108">
    <property type="entry name" value="T7SS_ESX1_EccB"/>
    <property type="match status" value="1"/>
</dbReference>
<accession>A0A1I2J2F4</accession>
<dbReference type="Proteomes" id="UP000199323">
    <property type="component" value="Unassembled WGS sequence"/>
</dbReference>